<reference evidence="1" key="1">
    <citation type="journal article" date="2014" name="Front. Microbiol.">
        <title>High frequency of phylogenetically diverse reductive dehalogenase-homologous genes in deep subseafloor sedimentary metagenomes.</title>
        <authorList>
            <person name="Kawai M."/>
            <person name="Futagami T."/>
            <person name="Toyoda A."/>
            <person name="Takaki Y."/>
            <person name="Nishi S."/>
            <person name="Hori S."/>
            <person name="Arai W."/>
            <person name="Tsubouchi T."/>
            <person name="Morono Y."/>
            <person name="Uchiyama I."/>
            <person name="Ito T."/>
            <person name="Fujiyama A."/>
            <person name="Inagaki F."/>
            <person name="Takami H."/>
        </authorList>
    </citation>
    <scope>NUCLEOTIDE SEQUENCE</scope>
    <source>
        <strain evidence="1">Expedition CK06-06</strain>
    </source>
</reference>
<name>X1UKX1_9ZZZZ</name>
<evidence type="ECO:0008006" key="2">
    <source>
        <dbReference type="Google" id="ProtNLM"/>
    </source>
</evidence>
<evidence type="ECO:0000313" key="1">
    <source>
        <dbReference type="EMBL" id="GAJ18179.1"/>
    </source>
</evidence>
<protein>
    <recommendedName>
        <fullName evidence="2">Uroporphyrinogen decarboxylase (URO-D) domain-containing protein</fullName>
    </recommendedName>
</protein>
<organism evidence="1">
    <name type="scientific">marine sediment metagenome</name>
    <dbReference type="NCBI Taxonomy" id="412755"/>
    <lineage>
        <taxon>unclassified sequences</taxon>
        <taxon>metagenomes</taxon>
        <taxon>ecological metagenomes</taxon>
    </lineage>
</organism>
<dbReference type="AlphaFoldDB" id="X1UKX1"/>
<proteinExistence type="predicted"/>
<accession>X1UKX1</accession>
<gene>
    <name evidence="1" type="ORF">S12H4_56606</name>
</gene>
<sequence length="51" mass="5630">EELENMKAYLREAMEAGAFGMSTGLIYAPQVFATTIEIIELAKIVASEHKN</sequence>
<feature type="non-terminal residue" evidence="1">
    <location>
        <position position="1"/>
    </location>
</feature>
<comment type="caution">
    <text evidence="1">The sequence shown here is derived from an EMBL/GenBank/DDBJ whole genome shotgun (WGS) entry which is preliminary data.</text>
</comment>
<dbReference type="EMBL" id="BARW01036475">
    <property type="protein sequence ID" value="GAJ18179.1"/>
    <property type="molecule type" value="Genomic_DNA"/>
</dbReference>
<dbReference type="SUPFAM" id="SSF51556">
    <property type="entry name" value="Metallo-dependent hydrolases"/>
    <property type="match status" value="1"/>
</dbReference>
<dbReference type="Gene3D" id="3.20.20.140">
    <property type="entry name" value="Metal-dependent hydrolases"/>
    <property type="match status" value="1"/>
</dbReference>
<dbReference type="InterPro" id="IPR032466">
    <property type="entry name" value="Metal_Hydrolase"/>
</dbReference>